<reference evidence="3 4" key="1">
    <citation type="submission" date="2013-05" db="EMBL/GenBank/DDBJ databases">
        <title>Draft genome sequence of Rubidibacter lacunae KORDI 51-2.</title>
        <authorList>
            <person name="Choi D.H."/>
            <person name="Noh J.H."/>
            <person name="Kwon K.-K."/>
            <person name="Lee J.-H."/>
            <person name="Ryu J.-Y."/>
        </authorList>
    </citation>
    <scope>NUCLEOTIDE SEQUENCE [LARGE SCALE GENOMIC DNA]</scope>
    <source>
        <strain evidence="3 4">KORDI 51-2</strain>
    </source>
</reference>
<name>U5DMW5_9CHRO</name>
<keyword evidence="2" id="KW-0812">Transmembrane</keyword>
<dbReference type="Proteomes" id="UP000016960">
    <property type="component" value="Unassembled WGS sequence"/>
</dbReference>
<gene>
    <name evidence="3" type="ORF">KR51_00003240</name>
</gene>
<evidence type="ECO:0000313" key="4">
    <source>
        <dbReference type="Proteomes" id="UP000016960"/>
    </source>
</evidence>
<proteinExistence type="predicted"/>
<evidence type="ECO:0000256" key="1">
    <source>
        <dbReference type="SAM" id="MobiDB-lite"/>
    </source>
</evidence>
<dbReference type="InParanoid" id="U5DMW5"/>
<evidence type="ECO:0000256" key="2">
    <source>
        <dbReference type="SAM" id="Phobius"/>
    </source>
</evidence>
<keyword evidence="2" id="KW-0472">Membrane</keyword>
<organism evidence="3 4">
    <name type="scientific">Rubidibacter lacunae KORDI 51-2</name>
    <dbReference type="NCBI Taxonomy" id="582515"/>
    <lineage>
        <taxon>Bacteria</taxon>
        <taxon>Bacillati</taxon>
        <taxon>Cyanobacteriota</taxon>
        <taxon>Cyanophyceae</taxon>
        <taxon>Oscillatoriophycideae</taxon>
        <taxon>Chroococcales</taxon>
        <taxon>Aphanothecaceae</taxon>
        <taxon>Rubidibacter</taxon>
    </lineage>
</organism>
<dbReference type="AlphaFoldDB" id="U5DMW5"/>
<sequence length="414" mass="43223">MSTSHWNYLKNVTDGLVPRLTQNITTAANAATDGAHTLIERGAGLVTGAGAITQNTNAFGFAFEHLQVIGYNIKASLSGSESRAWQIPAKGIKNEPDIYVTDAIGRTIAEVQAKVGSAEYVSRNARGGNYRGQKLVTDAANEGIPGTEVVIEVDGVRSAPIDIETAKWVAGNPYLAAQFIEVAALGGEAVSGGVVGATVNVTISALLNGIELVGAYCRGEEELAPERIQTFQRNALDALNSGFVRGVAIKLLQRLLRGNAFVTLGIMVGAEAVQVLIELLKGDVSLEEGVAIVGPQALTAGLVTTVVLIFPPVGAAFFSASILQAVWQEVTPEYKQYVIHMVAAAGGGAASGVEVDRTATAAFRSPQQPHSQPLSARSPARAALKKIRDSIGGNSFNRADDDTACQDSGCRGRG</sequence>
<feature type="transmembrane region" description="Helical" evidence="2">
    <location>
        <begin position="260"/>
        <end position="277"/>
    </location>
</feature>
<keyword evidence="2" id="KW-1133">Transmembrane helix</keyword>
<protein>
    <submittedName>
        <fullName evidence="3">Uncharacterized protein</fullName>
    </submittedName>
</protein>
<dbReference type="eggNOG" id="ENOG502ZBHB">
    <property type="taxonomic scope" value="Bacteria"/>
</dbReference>
<feature type="region of interest" description="Disordered" evidence="1">
    <location>
        <begin position="391"/>
        <end position="414"/>
    </location>
</feature>
<feature type="transmembrane region" description="Helical" evidence="2">
    <location>
        <begin position="297"/>
        <end position="318"/>
    </location>
</feature>
<dbReference type="OrthoDB" id="581000at2"/>
<dbReference type="EMBL" id="ASSJ01000004">
    <property type="protein sequence ID" value="ERN43011.1"/>
    <property type="molecule type" value="Genomic_DNA"/>
</dbReference>
<keyword evidence="4" id="KW-1185">Reference proteome</keyword>
<dbReference type="RefSeq" id="WP_022604079.1">
    <property type="nucleotide sequence ID" value="NZ_ASSJ01000004.1"/>
</dbReference>
<evidence type="ECO:0000313" key="3">
    <source>
        <dbReference type="EMBL" id="ERN43011.1"/>
    </source>
</evidence>
<comment type="caution">
    <text evidence="3">The sequence shown here is derived from an EMBL/GenBank/DDBJ whole genome shotgun (WGS) entry which is preliminary data.</text>
</comment>
<dbReference type="STRING" id="582515.KR51_00003240"/>
<accession>U5DMW5</accession>